<name>A0AAE3EX52_9FLAO</name>
<organism evidence="1 2">
    <name type="scientific">Cerina litoralis</name>
    <dbReference type="NCBI Taxonomy" id="2874477"/>
    <lineage>
        <taxon>Bacteria</taxon>
        <taxon>Pseudomonadati</taxon>
        <taxon>Bacteroidota</taxon>
        <taxon>Flavobacteriia</taxon>
        <taxon>Flavobacteriales</taxon>
        <taxon>Flavobacteriaceae</taxon>
        <taxon>Cerina</taxon>
    </lineage>
</organism>
<dbReference type="Proteomes" id="UP001200642">
    <property type="component" value="Unassembled WGS sequence"/>
</dbReference>
<dbReference type="RefSeq" id="WP_317903641.1">
    <property type="nucleotide sequence ID" value="NZ_JAIRBC010000034.1"/>
</dbReference>
<keyword evidence="2" id="KW-1185">Reference proteome</keyword>
<comment type="caution">
    <text evidence="1">The sequence shown here is derived from an EMBL/GenBank/DDBJ whole genome shotgun (WGS) entry which is preliminary data.</text>
</comment>
<evidence type="ECO:0000313" key="1">
    <source>
        <dbReference type="EMBL" id="MCG2462503.1"/>
    </source>
</evidence>
<dbReference type="EMBL" id="JAIRBC010000034">
    <property type="protein sequence ID" value="MCG2462503.1"/>
    <property type="molecule type" value="Genomic_DNA"/>
</dbReference>
<gene>
    <name evidence="1" type="ORF">K8352_17210</name>
</gene>
<dbReference type="AlphaFoldDB" id="A0AAE3EX52"/>
<protein>
    <submittedName>
        <fullName evidence="1">Uncharacterized protein</fullName>
    </submittedName>
</protein>
<evidence type="ECO:0000313" key="2">
    <source>
        <dbReference type="Proteomes" id="UP001200642"/>
    </source>
</evidence>
<accession>A0AAE3EX52</accession>
<sequence length="530" mass="57897">MMKYKILALLVIIGLVLQNCTKENKWAENYDINFPIPEISSVSKTVVKVKDTISMEGIFNAITRVTIGGGTATIESISIDSTSMNVIVTKNSASGALMVENVYKKVAKYPTELVVEGGGTVVAPPEVVIFDFTTKGTLPDWTPSTWTETRTATAGYDLNDNILPPEGYDHYYAWNDIDWHQPGGGNAPYGYFNTNNDGAGFDISFYDEPYISVLINTGDYQAYLSYSETAGSQIDFNPGQAPGGNFANLESGMFMETKRKWVWYSFKLSDVLGADVPNKLESSGLLIRNPWAGGDPYPGFQLNIAKMVITDGPIQKPLITVFDFTTANNADIPTWTASTWVEAQPFEEQGFDLNVNSGVAMPAGYSHYYSMNDHSVNKVVGGVGVVNPAGGGNVPYGFITTTNKGAGFSDAIEGYDNLYFNYLINTGSYVAYADYAKVADDGSFSWADLNADFTANGKMANNEDHFNKTNGKWMWYSFSVAKIYGGVDKIPADLSTMGMFIRNPWIGPDPYPGFELNIAKVVLSNGPLQN</sequence>
<reference evidence="1" key="1">
    <citation type="submission" date="2023-02" db="EMBL/GenBank/DDBJ databases">
        <title>Genome of Flavobacteriaceae gen. nov. sp. strain F89.</title>
        <authorList>
            <person name="Wang Y."/>
        </authorList>
    </citation>
    <scope>NUCLEOTIDE SEQUENCE</scope>
    <source>
        <strain evidence="1">F89</strain>
    </source>
</reference>
<proteinExistence type="predicted"/>